<evidence type="ECO:0000259" key="2">
    <source>
        <dbReference type="Pfam" id="PF26078"/>
    </source>
</evidence>
<organism evidence="3 4">
    <name type="scientific">Paenibacillus crassostreae</name>
    <dbReference type="NCBI Taxonomy" id="1763538"/>
    <lineage>
        <taxon>Bacteria</taxon>
        <taxon>Bacillati</taxon>
        <taxon>Bacillota</taxon>
        <taxon>Bacilli</taxon>
        <taxon>Bacillales</taxon>
        <taxon>Paenibacillaceae</taxon>
        <taxon>Paenibacillus</taxon>
    </lineage>
</organism>
<feature type="domain" description="Baseplate protein J-like barrel" evidence="1">
    <location>
        <begin position="105"/>
        <end position="181"/>
    </location>
</feature>
<evidence type="ECO:0000313" key="4">
    <source>
        <dbReference type="Proteomes" id="UP000077134"/>
    </source>
</evidence>
<dbReference type="KEGG" id="pcx:LPB68_04910"/>
<dbReference type="STRING" id="1763538.LPB68_04910"/>
<accession>A0A167C5K4</accession>
<dbReference type="RefSeq" id="WP_068659639.1">
    <property type="nucleotide sequence ID" value="NZ_CP017770.1"/>
</dbReference>
<dbReference type="EMBL" id="LSFN01000032">
    <property type="protein sequence ID" value="OAB72805.1"/>
    <property type="molecule type" value="Genomic_DNA"/>
</dbReference>
<dbReference type="Pfam" id="PF26078">
    <property type="entry name" value="Baseplate_J_M"/>
    <property type="match status" value="1"/>
</dbReference>
<dbReference type="PANTHER" id="PTHR35862:SF1">
    <property type="entry name" value="FELS-2 PROPHAGE PROTEIN"/>
    <property type="match status" value="1"/>
</dbReference>
<protein>
    <submittedName>
        <fullName evidence="3">Uncharacterized protein</fullName>
    </submittedName>
</protein>
<dbReference type="InterPro" id="IPR006949">
    <property type="entry name" value="Barrel_Baseplate_J-like"/>
</dbReference>
<gene>
    <name evidence="3" type="ORF">PNBC_15340</name>
</gene>
<dbReference type="InterPro" id="IPR052726">
    <property type="entry name" value="Phage_Baseplate_Hub"/>
</dbReference>
<evidence type="ECO:0000313" key="3">
    <source>
        <dbReference type="EMBL" id="OAB72805.1"/>
    </source>
</evidence>
<evidence type="ECO:0000259" key="1">
    <source>
        <dbReference type="Pfam" id="PF04865"/>
    </source>
</evidence>
<keyword evidence="4" id="KW-1185">Reference proteome</keyword>
<feature type="domain" description="Baseplate J-like central" evidence="2">
    <location>
        <begin position="203"/>
        <end position="272"/>
    </location>
</feature>
<proteinExistence type="predicted"/>
<dbReference type="OrthoDB" id="9793802at2"/>
<reference evidence="3 4" key="1">
    <citation type="submission" date="2016-02" db="EMBL/GenBank/DDBJ databases">
        <title>Paenibacillus sp. LPB0068, isolated from Crassostrea gigas.</title>
        <authorList>
            <person name="Shin S.-K."/>
            <person name="Yi H."/>
        </authorList>
    </citation>
    <scope>NUCLEOTIDE SEQUENCE [LARGE SCALE GENOMIC DNA]</scope>
    <source>
        <strain evidence="3 4">LPB0068</strain>
    </source>
</reference>
<name>A0A167C5K4_9BACL</name>
<sequence length="372" mass="40282">MTDFKPVQFVDTDAQRIEQELIVDYQRATGQALYPGDPRRFFLLQMLPVVVALKNDINFTGNSNLLPFAFDEILDALGSRINAERLLAQFATVTMKFILSAIQPTPVSIPVGTRVTPDGEIYFSTSSVLTIPAGTTEGMVETTSTLGGEKYNGFVAGQINLLVDPVPFVVSVSNIDTSLGGSDEETDEAYRERQRLAPASFSVAGPEDAYIFFAKSADVNIIDVAVTSPSPNVINIYPLMKGGALPTQAVLDKVLAQVSPKNRRPLNDQVSALVPTEVTYTTDLTYYIAKDKSAEESSIRAAVEGVGGAADLYEIWQYSKLGRAITPDDQISRIYAAGAYRVVPTSPVYTEIAENEVAKRTGVRAVTYGGLI</sequence>
<dbReference type="Proteomes" id="UP000077134">
    <property type="component" value="Unassembled WGS sequence"/>
</dbReference>
<dbReference type="PANTHER" id="PTHR35862">
    <property type="entry name" value="FELS-2 PROPHAGE PROTEIN"/>
    <property type="match status" value="1"/>
</dbReference>
<dbReference type="AlphaFoldDB" id="A0A167C5K4"/>
<dbReference type="InterPro" id="IPR058531">
    <property type="entry name" value="Baseplate_J_M"/>
</dbReference>
<comment type="caution">
    <text evidence="3">The sequence shown here is derived from an EMBL/GenBank/DDBJ whole genome shotgun (WGS) entry which is preliminary data.</text>
</comment>
<dbReference type="Pfam" id="PF04865">
    <property type="entry name" value="Baseplate_J"/>
    <property type="match status" value="1"/>
</dbReference>